<feature type="compositionally biased region" description="Low complexity" evidence="1">
    <location>
        <begin position="74"/>
        <end position="103"/>
    </location>
</feature>
<evidence type="ECO:0000256" key="1">
    <source>
        <dbReference type="SAM" id="MobiDB-lite"/>
    </source>
</evidence>
<feature type="signal peptide" evidence="2">
    <location>
        <begin position="1"/>
        <end position="22"/>
    </location>
</feature>
<dbReference type="PANTHER" id="PTHR38589:SF1">
    <property type="entry name" value="BLR0621 PROTEIN"/>
    <property type="match status" value="1"/>
</dbReference>
<evidence type="ECO:0000313" key="5">
    <source>
        <dbReference type="Proteomes" id="UP001551482"/>
    </source>
</evidence>
<evidence type="ECO:0000256" key="2">
    <source>
        <dbReference type="SAM" id="SignalP"/>
    </source>
</evidence>
<feature type="compositionally biased region" description="Pro residues" evidence="1">
    <location>
        <begin position="63"/>
        <end position="73"/>
    </location>
</feature>
<dbReference type="InterPro" id="IPR005490">
    <property type="entry name" value="LD_TPept_cat_dom"/>
</dbReference>
<keyword evidence="5" id="KW-1185">Reference proteome</keyword>
<dbReference type="PROSITE" id="PS51257">
    <property type="entry name" value="PROKAR_LIPOPROTEIN"/>
    <property type="match status" value="1"/>
</dbReference>
<feature type="region of interest" description="Disordered" evidence="1">
    <location>
        <begin position="26"/>
        <end position="119"/>
    </location>
</feature>
<evidence type="ECO:0000259" key="3">
    <source>
        <dbReference type="Pfam" id="PF03734"/>
    </source>
</evidence>
<dbReference type="Pfam" id="PF03734">
    <property type="entry name" value="YkuD"/>
    <property type="match status" value="1"/>
</dbReference>
<name>A0ABV3DD23_9ACTN</name>
<dbReference type="RefSeq" id="WP_358351496.1">
    <property type="nucleotide sequence ID" value="NZ_JBEZFP010000016.1"/>
</dbReference>
<feature type="domain" description="L,D-TPase catalytic" evidence="3">
    <location>
        <begin position="163"/>
        <end position="310"/>
    </location>
</feature>
<keyword evidence="2" id="KW-0732">Signal</keyword>
<feature type="compositionally biased region" description="Low complexity" evidence="1">
    <location>
        <begin position="35"/>
        <end position="48"/>
    </location>
</feature>
<organism evidence="4 5">
    <name type="scientific">Streptodolium elevatio</name>
    <dbReference type="NCBI Taxonomy" id="3157996"/>
    <lineage>
        <taxon>Bacteria</taxon>
        <taxon>Bacillati</taxon>
        <taxon>Actinomycetota</taxon>
        <taxon>Actinomycetes</taxon>
        <taxon>Kitasatosporales</taxon>
        <taxon>Streptomycetaceae</taxon>
        <taxon>Streptodolium</taxon>
    </lineage>
</organism>
<sequence>MRRARRLATWLLAAAIVQTAVAGCASGGDRGGAAPGTPAPAAAPVSAPDMSTGAPPLGSAPPTTVPTTPPAPETPTATGTPPAESPSATAKPTTASPSARPPATTRPPAPATTAAKPVPPAFPVPVQLGDARQLITVTARGSYATVATWQRQADGSWTRLTVTENARIGANGVVPGASRTQNTSTTPSGTYTLTEAFGINADPGTAMPYTRVGADHWWVQDNNSAYYNQMRLGSQGGFDRTLPESATNGSERLARHDPAYRYSVVIDFNRSPAVRYRGAGIFLHVNGSGATAGCVSVPQDFLAATLRWLDPAQHPRIAIG</sequence>
<reference evidence="4 5" key="1">
    <citation type="submission" date="2024-06" db="EMBL/GenBank/DDBJ databases">
        <title>The Natural Products Discovery Center: Release of the First 8490 Sequenced Strains for Exploring Actinobacteria Biosynthetic Diversity.</title>
        <authorList>
            <person name="Kalkreuter E."/>
            <person name="Kautsar S.A."/>
            <person name="Yang D."/>
            <person name="Bader C.D."/>
            <person name="Teijaro C.N."/>
            <person name="Fluegel L."/>
            <person name="Davis C.M."/>
            <person name="Simpson J.R."/>
            <person name="Lauterbach L."/>
            <person name="Steele A.D."/>
            <person name="Gui C."/>
            <person name="Meng S."/>
            <person name="Li G."/>
            <person name="Viehrig K."/>
            <person name="Ye F."/>
            <person name="Su P."/>
            <person name="Kiefer A.F."/>
            <person name="Nichols A."/>
            <person name="Cepeda A.J."/>
            <person name="Yan W."/>
            <person name="Fan B."/>
            <person name="Jiang Y."/>
            <person name="Adhikari A."/>
            <person name="Zheng C.-J."/>
            <person name="Schuster L."/>
            <person name="Cowan T.M."/>
            <person name="Smanski M.J."/>
            <person name="Chevrette M.G."/>
            <person name="De Carvalho L.P.S."/>
            <person name="Shen B."/>
        </authorList>
    </citation>
    <scope>NUCLEOTIDE SEQUENCE [LARGE SCALE GENOMIC DNA]</scope>
    <source>
        <strain evidence="4 5">NPDC048946</strain>
    </source>
</reference>
<evidence type="ECO:0000313" key="4">
    <source>
        <dbReference type="EMBL" id="MEU8133653.1"/>
    </source>
</evidence>
<dbReference type="PANTHER" id="PTHR38589">
    <property type="entry name" value="BLR0621 PROTEIN"/>
    <property type="match status" value="1"/>
</dbReference>
<feature type="chain" id="PRO_5045728922" evidence="2">
    <location>
        <begin position="23"/>
        <end position="320"/>
    </location>
</feature>
<proteinExistence type="predicted"/>
<accession>A0ABV3DD23</accession>
<dbReference type="EMBL" id="JBEZFP010000016">
    <property type="protein sequence ID" value="MEU8133653.1"/>
    <property type="molecule type" value="Genomic_DNA"/>
</dbReference>
<protein>
    <submittedName>
        <fullName evidence="4">L,D-transpeptidase family protein</fullName>
    </submittedName>
</protein>
<gene>
    <name evidence="4" type="ORF">AB0C36_09110</name>
</gene>
<dbReference type="Proteomes" id="UP001551482">
    <property type="component" value="Unassembled WGS sequence"/>
</dbReference>
<comment type="caution">
    <text evidence="4">The sequence shown here is derived from an EMBL/GenBank/DDBJ whole genome shotgun (WGS) entry which is preliminary data.</text>
</comment>